<dbReference type="RefSeq" id="WP_164210901.1">
    <property type="nucleotide sequence ID" value="NZ_JAAGSC010000040.1"/>
</dbReference>
<dbReference type="PROSITE" id="PS51257">
    <property type="entry name" value="PROKAR_LIPOPROTEIN"/>
    <property type="match status" value="1"/>
</dbReference>
<evidence type="ECO:0008006" key="4">
    <source>
        <dbReference type="Google" id="ProtNLM"/>
    </source>
</evidence>
<feature type="chain" id="PRO_5032785789" description="Lipoprotein" evidence="1">
    <location>
        <begin position="21"/>
        <end position="66"/>
    </location>
</feature>
<dbReference type="AlphaFoldDB" id="A0A845VEI6"/>
<reference evidence="2 3" key="1">
    <citation type="submission" date="2020-02" db="EMBL/GenBank/DDBJ databases">
        <authorList>
            <person name="Zhang X.-Y."/>
        </authorList>
    </citation>
    <scope>NUCLEOTIDE SEQUENCE [LARGE SCALE GENOMIC DNA]</scope>
    <source>
        <strain evidence="2 3">C33</strain>
    </source>
</reference>
<accession>A0A845VEI6</accession>
<gene>
    <name evidence="2" type="ORF">G3I74_07965</name>
</gene>
<proteinExistence type="predicted"/>
<dbReference type="EMBL" id="JAAGSC010000040">
    <property type="protein sequence ID" value="NDY95659.1"/>
    <property type="molecule type" value="Genomic_DNA"/>
</dbReference>
<keyword evidence="3" id="KW-1185">Reference proteome</keyword>
<feature type="signal peptide" evidence="1">
    <location>
        <begin position="1"/>
        <end position="20"/>
    </location>
</feature>
<keyword evidence="1" id="KW-0732">Signal</keyword>
<evidence type="ECO:0000313" key="3">
    <source>
        <dbReference type="Proteomes" id="UP000484885"/>
    </source>
</evidence>
<dbReference type="Proteomes" id="UP000484885">
    <property type="component" value="Unassembled WGS sequence"/>
</dbReference>
<evidence type="ECO:0000313" key="2">
    <source>
        <dbReference type="EMBL" id="NDY95659.1"/>
    </source>
</evidence>
<name>A0A845VEI6_9GAMM</name>
<organism evidence="2 3">
    <name type="scientific">Wenzhouxiangella limi</name>
    <dbReference type="NCBI Taxonomy" id="2707351"/>
    <lineage>
        <taxon>Bacteria</taxon>
        <taxon>Pseudomonadati</taxon>
        <taxon>Pseudomonadota</taxon>
        <taxon>Gammaproteobacteria</taxon>
        <taxon>Chromatiales</taxon>
        <taxon>Wenzhouxiangellaceae</taxon>
        <taxon>Wenzhouxiangella</taxon>
    </lineage>
</organism>
<sequence length="66" mass="7530">MMARRLLCYAGMLVLAVGLAGCYESPDATFYEAGEYKGGNDPLIAKMEDPEFRAQLDRRFNHQRDR</sequence>
<protein>
    <recommendedName>
        <fullName evidence="4">Lipoprotein</fullName>
    </recommendedName>
</protein>
<comment type="caution">
    <text evidence="2">The sequence shown here is derived from an EMBL/GenBank/DDBJ whole genome shotgun (WGS) entry which is preliminary data.</text>
</comment>
<evidence type="ECO:0000256" key="1">
    <source>
        <dbReference type="SAM" id="SignalP"/>
    </source>
</evidence>